<dbReference type="Gene3D" id="2.130.10.80">
    <property type="entry name" value="Galactose oxidase/kelch, beta-propeller"/>
    <property type="match status" value="2"/>
</dbReference>
<dbReference type="InterPro" id="IPR008969">
    <property type="entry name" value="CarboxyPept-like_regulatory"/>
</dbReference>
<dbReference type="Proteomes" id="UP000009026">
    <property type="component" value="Chromosome"/>
</dbReference>
<keyword evidence="6" id="KW-1185">Reference proteome</keyword>
<accession>A0A0H4X3H6</accession>
<feature type="region of interest" description="Disordered" evidence="2">
    <location>
        <begin position="341"/>
        <end position="371"/>
    </location>
</feature>
<feature type="domain" description="Teneurin-like YD-shell" evidence="4">
    <location>
        <begin position="1413"/>
        <end position="1656"/>
    </location>
</feature>
<dbReference type="eggNOG" id="COG3209">
    <property type="taxonomic scope" value="Bacteria"/>
</dbReference>
<dbReference type="Pfam" id="PF05593">
    <property type="entry name" value="RHS_repeat"/>
    <property type="match status" value="4"/>
</dbReference>
<dbReference type="InterPro" id="IPR056823">
    <property type="entry name" value="TEN-like_YD-shell"/>
</dbReference>
<proteinExistence type="predicted"/>
<sequence>MFAAACFALTGVMGGCAEEAPFAVVPDALVRPLTVDRSPQREGRGAARLSDGRWLLLGGETSSRDSVIQGVDGALEPLIPGLRHARSHATATVLPDGRILVTGGRDASGRLVATSEWFSLERRAFADEEALRLEPRARHTATVLTDGRVLITGGETSDARDSDTAELMDPRTLMVTRLPSRMQVARAGHTAVLLPDGRVLLWGGDAPGATPTAELFDPARETFLRVDAAELERLPKPNAALAVAGSLPADRAISVPVNTLLAVRLSQPVSEASGSTVSLMGPVGSVAGRHTLAESGRLLFFLPTKSLLPATAYTLYAQGLKGEGGLELPLTTVGFTTASLAPGEARPDARLPRPRSSRAQAKAQPVASLRATERRLPDGRYEWLAPERPFFDDGETWLPGPEHFTGNWRSSEPQVEAVEPLTAAPGITALSGRVLRLNGQPLAGVRIVVHGVATVTDAKGRFLVEGLNQGGQTLEVNGQTANHGDVRYGLFFMHVDVKDGVTNPLGHTVWMPRLDPQGTVSIPSPTTEDVTVTTPAIPGLELRLPPGTVVRDREGNLLTEINITPLPINQTPFPLPNLDMPLYFTLQPGDARFEGLTPGFSGAKLYYPNYRGELPGARANFWNYDANGSGWHAYGLGSVSADGRQVIPDDGVALYGFVGAGFTNPDAPPPPVGGGCNTECCGLGGGGAGGGGDCGGGSAGSPGSLTGGDPVQLSSGQFLFREVDLSVADLIPLRVERTYRSLDLTRRQFGVGMTSDYERFLWRSSSDFTEYELVNPDGTRIRYERISPGTGASSAVFATTYPGPWAGSRIVFNTELQGWDLSFRDGRRWTFNHAHRLERMTDRNGNVVTLTRQNGNSGPITRITGPSGRYVEFTNGTGTQVGLVLQAKDHAGRIVTYAYDPQGRLTHVTDATGAVRRYTYNTSNYMETVVDAEDRLVVQNEYGTKGRISKQTLSDGSTYEFTYVMSMISQCLPNGPCNVREGDQVNVADIKDRSGQTRRVTFYSGYIIYDAYPLGTPQEQVTAFELAPSNGRRTAKIDPQGRRTEFEHDAHGNLTKVTRLAGTPQAFSLEYTYTADNQVATFKDGLGHITRYHYNSQGSLNRLEDATGRNVEYSYDSHGRVRTMRAGTEEPITLTYEGADLVAVTDGAGRTTEFLRDALGRAVARRGPGGQVDRYEYDAHDRLTRHTNALGHVTVFTYDKTGRFTRVRDPRGKETLYSYNALGLLAERMDPLGRTEAYTYDSAGRAKNFQDRKGQVSGWAYDSLGRLVLKGFGATPATPEDYTSTISYEYDTVGRLSRIEDSLGPVTTFTYDVLNRPLQQVSSNGTIDSTYDVAGRLTSMGVSGQAQSTYAYDAAGRLTSIAQDGRTVSFTYDAAGRRTSVTLPGGASQHYSYSDGRLKRIEYRQGTTFLGDLTYTFDLNGDLVSVGGTYARTGLPDAVSGMTYDAASQLTSWKGRTLAHDANGNLESDGLRTYTWDARGNLTRVSDSLASLAEFAYEPAGRRMRKSVAGVTTDYLYSGTNIIQEQRGGSTTRLLTGLGMDEVFSRTTSTGSRDYFTDVLGSTVALVDATGALTAEYTYAPYGATAHTGDAVGNTQAFIGREDDGTGLYYFRARYYDPDMSRFLQPESMATDPEWVRAQVMAGLSAPVYGYALNNPLGFVDPDGNEAIISGISIGVGAGGGSTAGVGGAIGAGGGAAAVGIAGVLGFGVGYGICTLTGNPYCNPFTWFPRDTPVKPVAEPVCREGDGDDELSKDGRKPLSQCLDACAASRRSGFPHAWRRFCDKISDIQLRMICHANENSSQSACNNWCYNYFGN</sequence>
<name>A0A0H4X3H6_9BACT</name>
<organism evidence="5 6">
    <name type="scientific">Pseudomyxococcus hansupus</name>
    <dbReference type="NCBI Taxonomy" id="1297742"/>
    <lineage>
        <taxon>Bacteria</taxon>
        <taxon>Pseudomonadati</taxon>
        <taxon>Myxococcota</taxon>
        <taxon>Myxococcia</taxon>
        <taxon>Myxococcales</taxon>
        <taxon>Cystobacterineae</taxon>
        <taxon>Myxococcaceae</taxon>
        <taxon>Pseudomyxococcus</taxon>
    </lineage>
</organism>
<dbReference type="Pfam" id="PF20148">
    <property type="entry name" value="DUF6531"/>
    <property type="match status" value="1"/>
</dbReference>
<dbReference type="SMART" id="SM00612">
    <property type="entry name" value="Kelch"/>
    <property type="match status" value="2"/>
</dbReference>
<dbReference type="SUPFAM" id="SSF49464">
    <property type="entry name" value="Carboxypeptidase regulatory domain-like"/>
    <property type="match status" value="1"/>
</dbReference>
<evidence type="ECO:0000256" key="1">
    <source>
        <dbReference type="ARBA" id="ARBA00022737"/>
    </source>
</evidence>
<dbReference type="PANTHER" id="PTHR32305:SF15">
    <property type="entry name" value="PROTEIN RHSA-RELATED"/>
    <property type="match status" value="1"/>
</dbReference>
<dbReference type="InterPro" id="IPR011043">
    <property type="entry name" value="Gal_Oxase/kelch_b-propeller"/>
</dbReference>
<dbReference type="InterPro" id="IPR022385">
    <property type="entry name" value="Rhs_assc_core"/>
</dbReference>
<dbReference type="PATRIC" id="fig|1297742.4.peg.5158"/>
<keyword evidence="1" id="KW-0677">Repeat</keyword>
<dbReference type="PANTHER" id="PTHR32305">
    <property type="match status" value="1"/>
</dbReference>
<dbReference type="STRING" id="1297742.A176_005107"/>
<gene>
    <name evidence="5" type="ORF">A176_005107</name>
</gene>
<evidence type="ECO:0000313" key="6">
    <source>
        <dbReference type="Proteomes" id="UP000009026"/>
    </source>
</evidence>
<dbReference type="InterPro" id="IPR031325">
    <property type="entry name" value="RHS_repeat"/>
</dbReference>
<evidence type="ECO:0000313" key="5">
    <source>
        <dbReference type="EMBL" id="AKQ68195.1"/>
    </source>
</evidence>
<dbReference type="SUPFAM" id="SSF50965">
    <property type="entry name" value="Galactose oxidase, central domain"/>
    <property type="match status" value="1"/>
</dbReference>
<protein>
    <submittedName>
        <fullName evidence="5">Kelch domain protein</fullName>
    </submittedName>
</protein>
<dbReference type="InterPro" id="IPR006652">
    <property type="entry name" value="Kelch_1"/>
</dbReference>
<dbReference type="Pfam" id="PF25023">
    <property type="entry name" value="TEN_YD-shell"/>
    <property type="match status" value="2"/>
</dbReference>
<feature type="domain" description="DUF6531" evidence="3">
    <location>
        <begin position="708"/>
        <end position="783"/>
    </location>
</feature>
<dbReference type="InterPro" id="IPR006530">
    <property type="entry name" value="YD"/>
</dbReference>
<dbReference type="NCBIfam" id="TIGR03696">
    <property type="entry name" value="Rhs_assc_core"/>
    <property type="match status" value="1"/>
</dbReference>
<reference evidence="5 6" key="1">
    <citation type="journal article" date="2016" name="PLoS ONE">
        <title>Complete Genome Sequence and Comparative Genomics of a Novel Myxobacterium Myxococcus hansupus.</title>
        <authorList>
            <person name="Sharma G."/>
            <person name="Narwani T."/>
            <person name="Subramanian S."/>
        </authorList>
    </citation>
    <scope>NUCLEOTIDE SEQUENCE [LARGE SCALE GENOMIC DNA]</scope>
    <source>
        <strain evidence="6">mixupus</strain>
    </source>
</reference>
<evidence type="ECO:0000256" key="2">
    <source>
        <dbReference type="SAM" id="MobiDB-lite"/>
    </source>
</evidence>
<evidence type="ECO:0000259" key="3">
    <source>
        <dbReference type="Pfam" id="PF20148"/>
    </source>
</evidence>
<dbReference type="KEGG" id="mym:A176_005107"/>
<dbReference type="InterPro" id="IPR037293">
    <property type="entry name" value="Gal_Oxidase_central_sf"/>
</dbReference>
<dbReference type="EMBL" id="CP012109">
    <property type="protein sequence ID" value="AKQ68195.1"/>
    <property type="molecule type" value="Genomic_DNA"/>
</dbReference>
<feature type="domain" description="Teneurin-like YD-shell" evidence="4">
    <location>
        <begin position="1284"/>
        <end position="1401"/>
    </location>
</feature>
<dbReference type="InterPro" id="IPR045351">
    <property type="entry name" value="DUF6531"/>
</dbReference>
<dbReference type="Gene3D" id="2.180.10.10">
    <property type="entry name" value="RHS repeat-associated core"/>
    <property type="match status" value="4"/>
</dbReference>
<evidence type="ECO:0000259" key="4">
    <source>
        <dbReference type="Pfam" id="PF25023"/>
    </source>
</evidence>
<dbReference type="NCBIfam" id="TIGR01643">
    <property type="entry name" value="YD_repeat_2x"/>
    <property type="match status" value="4"/>
</dbReference>
<dbReference type="InterPro" id="IPR050708">
    <property type="entry name" value="T6SS_VgrG/RHS"/>
</dbReference>